<name>D8PHU7_9BACT</name>
<evidence type="ECO:0000313" key="2">
    <source>
        <dbReference type="Proteomes" id="UP000001660"/>
    </source>
</evidence>
<dbReference type="AlphaFoldDB" id="D8PHU7"/>
<keyword evidence="2" id="KW-1185">Reference proteome</keyword>
<proteinExistence type="predicted"/>
<accession>D8PHU7</accession>
<protein>
    <submittedName>
        <fullName evidence="1">Uncharacterized protein</fullName>
    </submittedName>
</protein>
<gene>
    <name evidence="1" type="ORF">NIDE3140</name>
</gene>
<evidence type="ECO:0000313" key="1">
    <source>
        <dbReference type="EMBL" id="CBK42834.1"/>
    </source>
</evidence>
<sequence>MAHCKSPLLRRARRHRLTNLWNGWGESESSGATPWQDLTVCRLGIAAWRASILGRRTM</sequence>
<dbReference type="KEGG" id="nde:NIDE3140"/>
<dbReference type="Proteomes" id="UP000001660">
    <property type="component" value="Chromosome"/>
</dbReference>
<organism evidence="1 2">
    <name type="scientific">Nitrospira defluvii</name>
    <dbReference type="NCBI Taxonomy" id="330214"/>
    <lineage>
        <taxon>Bacteria</taxon>
        <taxon>Pseudomonadati</taxon>
        <taxon>Nitrospirota</taxon>
        <taxon>Nitrospiria</taxon>
        <taxon>Nitrospirales</taxon>
        <taxon>Nitrospiraceae</taxon>
        <taxon>Nitrospira</taxon>
    </lineage>
</organism>
<dbReference type="HOGENOM" id="CLU_2970882_0_0_0"/>
<dbReference type="EMBL" id="FP929003">
    <property type="protein sequence ID" value="CBK42834.1"/>
    <property type="molecule type" value="Genomic_DNA"/>
</dbReference>
<reference evidence="1 2" key="1">
    <citation type="journal article" date="2010" name="Proc. Natl. Acad. Sci. U.S.A.">
        <title>A Nitrospira metagenome illuminates the physiology and evolution of globally important nitrite-oxidizing bacteria.</title>
        <authorList>
            <person name="Lucker S."/>
            <person name="Wagner M."/>
            <person name="Maixner F."/>
            <person name="Pelletier E."/>
            <person name="Koch H."/>
            <person name="Vacherie B."/>
            <person name="Rattei T."/>
            <person name="Sinninghe Damste J."/>
            <person name="Spieck E."/>
            <person name="Le Paslier D."/>
            <person name="Daims H."/>
        </authorList>
    </citation>
    <scope>NUCLEOTIDE SEQUENCE [LARGE SCALE GENOMIC DNA]</scope>
</reference>
<dbReference type="STRING" id="330214.NIDE3140"/>